<keyword evidence="2" id="KW-1185">Reference proteome</keyword>
<comment type="caution">
    <text evidence="1">The sequence shown here is derived from an EMBL/GenBank/DDBJ whole genome shotgun (WGS) entry which is preliminary data.</text>
</comment>
<evidence type="ECO:0000313" key="2">
    <source>
        <dbReference type="Proteomes" id="UP000605992"/>
    </source>
</evidence>
<dbReference type="EMBL" id="BOOR01000092">
    <property type="protein sequence ID" value="GII59687.1"/>
    <property type="molecule type" value="Genomic_DNA"/>
</dbReference>
<reference evidence="1" key="1">
    <citation type="submission" date="2021-01" db="EMBL/GenBank/DDBJ databases">
        <title>Whole genome shotgun sequence of Planotetraspora thailandica NBRC 104271.</title>
        <authorList>
            <person name="Komaki H."/>
            <person name="Tamura T."/>
        </authorList>
    </citation>
    <scope>NUCLEOTIDE SEQUENCE</scope>
    <source>
        <strain evidence="1">NBRC 104271</strain>
    </source>
</reference>
<dbReference type="Proteomes" id="UP000605992">
    <property type="component" value="Unassembled WGS sequence"/>
</dbReference>
<protein>
    <submittedName>
        <fullName evidence="1">Uncharacterized protein</fullName>
    </submittedName>
</protein>
<gene>
    <name evidence="1" type="ORF">Pth03_80760</name>
</gene>
<name>A0A8J4DGJ8_9ACTN</name>
<accession>A0A8J4DGJ8</accession>
<sequence>MVEGWADAVDAAEGRGDWGEAILAITPVAECDSSDYVRSDAHLWHMDLLAKAGRLDELTTRAGTDRHARRRLDRLLYEEGLDNDLRCRAQTGDKYALYLLVRLLRRKGEQAAAVQTVAEIDERDAYALEPAHEPLDRHRLPQAPPG</sequence>
<proteinExistence type="predicted"/>
<evidence type="ECO:0000313" key="1">
    <source>
        <dbReference type="EMBL" id="GII59687.1"/>
    </source>
</evidence>
<dbReference type="AlphaFoldDB" id="A0A8J4DGJ8"/>
<organism evidence="1 2">
    <name type="scientific">Planotetraspora thailandica</name>
    <dbReference type="NCBI Taxonomy" id="487172"/>
    <lineage>
        <taxon>Bacteria</taxon>
        <taxon>Bacillati</taxon>
        <taxon>Actinomycetota</taxon>
        <taxon>Actinomycetes</taxon>
        <taxon>Streptosporangiales</taxon>
        <taxon>Streptosporangiaceae</taxon>
        <taxon>Planotetraspora</taxon>
    </lineage>
</organism>